<dbReference type="RefSeq" id="WP_378111281.1">
    <property type="nucleotide sequence ID" value="NZ_JBHSNC010000024.1"/>
</dbReference>
<dbReference type="SUPFAM" id="SSF51556">
    <property type="entry name" value="Metallo-dependent hydrolases"/>
    <property type="match status" value="1"/>
</dbReference>
<evidence type="ECO:0000256" key="1">
    <source>
        <dbReference type="ARBA" id="ARBA00038310"/>
    </source>
</evidence>
<dbReference type="PANTHER" id="PTHR43569">
    <property type="entry name" value="AMIDOHYDROLASE"/>
    <property type="match status" value="1"/>
</dbReference>
<dbReference type="InterPro" id="IPR032466">
    <property type="entry name" value="Metal_Hydrolase"/>
</dbReference>
<evidence type="ECO:0000259" key="2">
    <source>
        <dbReference type="Pfam" id="PF04909"/>
    </source>
</evidence>
<feature type="domain" description="Amidohydrolase-related" evidence="2">
    <location>
        <begin position="3"/>
        <end position="276"/>
    </location>
</feature>
<proteinExistence type="inferred from homology"/>
<accession>A0ABW0QX82</accession>
<comment type="similarity">
    <text evidence="1">Belongs to the metallo-dependent hydrolases superfamily.</text>
</comment>
<evidence type="ECO:0000313" key="4">
    <source>
        <dbReference type="Proteomes" id="UP001596108"/>
    </source>
</evidence>
<dbReference type="Proteomes" id="UP001596108">
    <property type="component" value="Unassembled WGS sequence"/>
</dbReference>
<gene>
    <name evidence="3" type="ORF">ACFPQ4_08095</name>
</gene>
<dbReference type="EMBL" id="JBHSNC010000024">
    <property type="protein sequence ID" value="MFC5529410.1"/>
    <property type="molecule type" value="Genomic_DNA"/>
</dbReference>
<dbReference type="Pfam" id="PF04909">
    <property type="entry name" value="Amidohydro_2"/>
    <property type="match status" value="1"/>
</dbReference>
<name>A0ABW0QX82_9BACL</name>
<protein>
    <submittedName>
        <fullName evidence="3">Amidohydrolase family protein</fullName>
    </submittedName>
</protein>
<reference evidence="4" key="1">
    <citation type="journal article" date="2019" name="Int. J. Syst. Evol. Microbiol.">
        <title>The Global Catalogue of Microorganisms (GCM) 10K type strain sequencing project: providing services to taxonomists for standard genome sequencing and annotation.</title>
        <authorList>
            <consortium name="The Broad Institute Genomics Platform"/>
            <consortium name="The Broad Institute Genome Sequencing Center for Infectious Disease"/>
            <person name="Wu L."/>
            <person name="Ma J."/>
        </authorList>
    </citation>
    <scope>NUCLEOTIDE SEQUENCE [LARGE SCALE GENOMIC DNA]</scope>
    <source>
        <strain evidence="4">CGMCC 1.18578</strain>
    </source>
</reference>
<dbReference type="Gene3D" id="3.20.20.140">
    <property type="entry name" value="Metal-dependent hydrolases"/>
    <property type="match status" value="1"/>
</dbReference>
<evidence type="ECO:0000313" key="3">
    <source>
        <dbReference type="EMBL" id="MFC5529410.1"/>
    </source>
</evidence>
<keyword evidence="4" id="KW-1185">Reference proteome</keyword>
<dbReference type="InterPro" id="IPR052350">
    <property type="entry name" value="Metallo-dep_Lactonases"/>
</dbReference>
<dbReference type="InterPro" id="IPR006680">
    <property type="entry name" value="Amidohydro-rel"/>
</dbReference>
<dbReference type="PANTHER" id="PTHR43569:SF2">
    <property type="entry name" value="AMIDOHYDROLASE-RELATED DOMAIN-CONTAINING PROTEIN"/>
    <property type="match status" value="1"/>
</dbReference>
<comment type="caution">
    <text evidence="3">The sequence shown here is derived from an EMBL/GenBank/DDBJ whole genome shotgun (WGS) entry which is preliminary data.</text>
</comment>
<sequence length="278" mass="32057">MIIDAHQHFWIASRGDYPWMTPDLKILYRDYLPEDLAPILDAHHVTKTILVQAAPTVEETEFLLRLAEATDYVAGVVGWLDMAADDFPEQFHRLRAHRKFVGIRPMLQDMDDDAWILRPEVLRNVECLLEFDFPLDLLVHPRHLPHIAVLLERYPALRAVIDHAAKPPIKERVLQPWQDWMEQISRYDNVMCKLSSLITQADLEHWTSEDIEPYVRHAVYVFGTNAVMFGSDWPYCLLGGSYGDVLAALRAALPTDLTYGELSTIFGSNAKKFYKLDQ</sequence>
<organism evidence="3 4">
    <name type="scientific">Cohnella yongneupensis</name>
    <dbReference type="NCBI Taxonomy" id="425006"/>
    <lineage>
        <taxon>Bacteria</taxon>
        <taxon>Bacillati</taxon>
        <taxon>Bacillota</taxon>
        <taxon>Bacilli</taxon>
        <taxon>Bacillales</taxon>
        <taxon>Paenibacillaceae</taxon>
        <taxon>Cohnella</taxon>
    </lineage>
</organism>